<reference evidence="2 3" key="1">
    <citation type="submission" date="2019-07" db="EMBL/GenBank/DDBJ databases">
        <title>Genome assembly of two rare yeast pathogens: Diutina rugosa and Trichomonascus ciferrii.</title>
        <authorList>
            <person name="Mixao V."/>
            <person name="Saus E."/>
            <person name="Hansen A."/>
            <person name="Lass-Flor C."/>
            <person name="Gabaldon T."/>
        </authorList>
    </citation>
    <scope>NUCLEOTIDE SEQUENCE [LARGE SCALE GENOMIC DNA]</scope>
    <source>
        <strain evidence="2 3">CBS 613</strain>
    </source>
</reference>
<feature type="region of interest" description="Disordered" evidence="1">
    <location>
        <begin position="1"/>
        <end position="24"/>
    </location>
</feature>
<dbReference type="PANTHER" id="PTHR12083">
    <property type="entry name" value="BIFUNCTIONAL POLYNUCLEOTIDE PHOSPHATASE/KINASE"/>
    <property type="match status" value="1"/>
</dbReference>
<proteinExistence type="predicted"/>
<dbReference type="AlphaFoldDB" id="A0A642UDX7"/>
<dbReference type="InterPro" id="IPR013954">
    <property type="entry name" value="PNK3P"/>
</dbReference>
<evidence type="ECO:0008006" key="4">
    <source>
        <dbReference type="Google" id="ProtNLM"/>
    </source>
</evidence>
<dbReference type="InterPro" id="IPR036412">
    <property type="entry name" value="HAD-like_sf"/>
</dbReference>
<dbReference type="GO" id="GO:0046403">
    <property type="term" value="F:polynucleotide 3'-phosphatase activity"/>
    <property type="evidence" value="ECO:0007669"/>
    <property type="project" value="TreeGrafter"/>
</dbReference>
<dbReference type="EMBL" id="SWFT01000158">
    <property type="protein sequence ID" value="KAA8897299.1"/>
    <property type="molecule type" value="Genomic_DNA"/>
</dbReference>
<dbReference type="GO" id="GO:0006281">
    <property type="term" value="P:DNA repair"/>
    <property type="evidence" value="ECO:0007669"/>
    <property type="project" value="TreeGrafter"/>
</dbReference>
<dbReference type="SUPFAM" id="SSF56784">
    <property type="entry name" value="HAD-like"/>
    <property type="match status" value="1"/>
</dbReference>
<comment type="caution">
    <text evidence="2">The sequence shown here is derived from an EMBL/GenBank/DDBJ whole genome shotgun (WGS) entry which is preliminary data.</text>
</comment>
<name>A0A642UDX7_DIURU</name>
<organism evidence="2 3">
    <name type="scientific">Diutina rugosa</name>
    <name type="common">Yeast</name>
    <name type="synonym">Candida rugosa</name>
    <dbReference type="NCBI Taxonomy" id="5481"/>
    <lineage>
        <taxon>Eukaryota</taxon>
        <taxon>Fungi</taxon>
        <taxon>Dikarya</taxon>
        <taxon>Ascomycota</taxon>
        <taxon>Saccharomycotina</taxon>
        <taxon>Pichiomycetes</taxon>
        <taxon>Debaryomycetaceae</taxon>
        <taxon>Diutina</taxon>
    </lineage>
</organism>
<dbReference type="InterPro" id="IPR006551">
    <property type="entry name" value="Polynucleotide_phosphatase"/>
</dbReference>
<evidence type="ECO:0000313" key="2">
    <source>
        <dbReference type="EMBL" id="KAA8897299.1"/>
    </source>
</evidence>
<keyword evidence="3" id="KW-1185">Reference proteome</keyword>
<sequence length="242" mass="26819">MPRDILNMLGSKTTTTSSKVTKPVHKRHDVAKPLNLGGVQSSFNKRWTIGRGVPIICNQPDPKQCLAAVADATSKQIKIASFDLDYTLVKTLTGARFPCDKEDWRWWNSGVAKRLNEIAKEYLVVIFTNQGAVVARKDAKSYTKFTQRVNGVVAATKLTEQVVVYAAPKNSDKSTRKPEIGMWTALEQFVAENGYSIDKSRSYFVGDAAGRQGDHSDSDKVFAENVGIAFRTPEEEFTAQDP</sequence>
<dbReference type="OrthoDB" id="19045at2759"/>
<feature type="compositionally biased region" description="Low complexity" evidence="1">
    <location>
        <begin position="11"/>
        <end position="21"/>
    </location>
</feature>
<gene>
    <name evidence="2" type="ORF">DIURU_005276</name>
</gene>
<dbReference type="NCBIfam" id="TIGR01662">
    <property type="entry name" value="HAD-SF-IIIA"/>
    <property type="match status" value="1"/>
</dbReference>
<dbReference type="GO" id="GO:0046404">
    <property type="term" value="F:ATP-dependent polydeoxyribonucleotide 5'-hydroxyl-kinase activity"/>
    <property type="evidence" value="ECO:0007669"/>
    <property type="project" value="TreeGrafter"/>
</dbReference>
<evidence type="ECO:0000313" key="3">
    <source>
        <dbReference type="Proteomes" id="UP000449547"/>
    </source>
</evidence>
<dbReference type="Pfam" id="PF08645">
    <property type="entry name" value="PNK3P"/>
    <property type="match status" value="1"/>
</dbReference>
<accession>A0A642UDX7</accession>
<dbReference type="NCBIfam" id="TIGR01664">
    <property type="entry name" value="DNA-3'-Pase"/>
    <property type="match status" value="1"/>
</dbReference>
<dbReference type="VEuPathDB" id="FungiDB:DIURU_005276"/>
<dbReference type="RefSeq" id="XP_034009900.1">
    <property type="nucleotide sequence ID" value="XM_034158240.1"/>
</dbReference>
<dbReference type="OMA" id="KPEIGMW"/>
<dbReference type="PANTHER" id="PTHR12083:SF9">
    <property type="entry name" value="BIFUNCTIONAL POLYNUCLEOTIDE PHOSPHATASE_KINASE"/>
    <property type="match status" value="1"/>
</dbReference>
<protein>
    <recommendedName>
        <fullName evidence="4">DNA 3'-phosphatase</fullName>
    </recommendedName>
</protein>
<dbReference type="Gene3D" id="3.40.50.1000">
    <property type="entry name" value="HAD superfamily/HAD-like"/>
    <property type="match status" value="1"/>
</dbReference>
<dbReference type="InterPro" id="IPR023214">
    <property type="entry name" value="HAD_sf"/>
</dbReference>
<evidence type="ECO:0000256" key="1">
    <source>
        <dbReference type="SAM" id="MobiDB-lite"/>
    </source>
</evidence>
<dbReference type="InterPro" id="IPR006549">
    <property type="entry name" value="HAD-SF_hydro_IIIA"/>
</dbReference>
<dbReference type="GO" id="GO:0003690">
    <property type="term" value="F:double-stranded DNA binding"/>
    <property type="evidence" value="ECO:0007669"/>
    <property type="project" value="TreeGrafter"/>
</dbReference>
<dbReference type="Proteomes" id="UP000449547">
    <property type="component" value="Unassembled WGS sequence"/>
</dbReference>
<dbReference type="GeneID" id="54783927"/>